<dbReference type="PANTHER" id="PTHR42920:SF5">
    <property type="entry name" value="EAMA DOMAIN-CONTAINING PROTEIN"/>
    <property type="match status" value="1"/>
</dbReference>
<organism evidence="8 9">
    <name type="scientific">Pseudaquabacterium rugosum</name>
    <dbReference type="NCBI Taxonomy" id="2984194"/>
    <lineage>
        <taxon>Bacteria</taxon>
        <taxon>Pseudomonadati</taxon>
        <taxon>Pseudomonadota</taxon>
        <taxon>Betaproteobacteria</taxon>
        <taxon>Burkholderiales</taxon>
        <taxon>Sphaerotilaceae</taxon>
        <taxon>Pseudaquabacterium</taxon>
    </lineage>
</organism>
<feature type="domain" description="EamA" evidence="7">
    <location>
        <begin position="44"/>
        <end position="170"/>
    </location>
</feature>
<evidence type="ECO:0000313" key="8">
    <source>
        <dbReference type="EMBL" id="MEK8026963.1"/>
    </source>
</evidence>
<feature type="transmembrane region" description="Helical" evidence="6">
    <location>
        <begin position="160"/>
        <end position="179"/>
    </location>
</feature>
<keyword evidence="5 6" id="KW-0472">Membrane</keyword>
<dbReference type="InterPro" id="IPR000620">
    <property type="entry name" value="EamA_dom"/>
</dbReference>
<dbReference type="SUPFAM" id="SSF103481">
    <property type="entry name" value="Multidrug resistance efflux transporter EmrE"/>
    <property type="match status" value="2"/>
</dbReference>
<name>A0ABU9BAP2_9BURK</name>
<feature type="domain" description="EamA" evidence="7">
    <location>
        <begin position="183"/>
        <end position="314"/>
    </location>
</feature>
<protein>
    <submittedName>
        <fullName evidence="8">DMT family transporter</fullName>
    </submittedName>
</protein>
<proteinExistence type="predicted"/>
<evidence type="ECO:0000313" key="9">
    <source>
        <dbReference type="Proteomes" id="UP001368500"/>
    </source>
</evidence>
<evidence type="ECO:0000256" key="4">
    <source>
        <dbReference type="ARBA" id="ARBA00022989"/>
    </source>
</evidence>
<evidence type="ECO:0000256" key="1">
    <source>
        <dbReference type="ARBA" id="ARBA00004651"/>
    </source>
</evidence>
<evidence type="ECO:0000256" key="2">
    <source>
        <dbReference type="ARBA" id="ARBA00022475"/>
    </source>
</evidence>
<dbReference type="PANTHER" id="PTHR42920">
    <property type="entry name" value="OS03G0707200 PROTEIN-RELATED"/>
    <property type="match status" value="1"/>
</dbReference>
<dbReference type="InterPro" id="IPR051258">
    <property type="entry name" value="Diverse_Substrate_Transporter"/>
</dbReference>
<feature type="transmembrane region" description="Helical" evidence="6">
    <location>
        <begin position="238"/>
        <end position="257"/>
    </location>
</feature>
<feature type="transmembrane region" description="Helical" evidence="6">
    <location>
        <begin position="129"/>
        <end position="148"/>
    </location>
</feature>
<keyword evidence="9" id="KW-1185">Reference proteome</keyword>
<accession>A0ABU9BAP2</accession>
<sequence length="344" mass="35796">MLHTLSSIASSSWAVACRRLGLSTRWPALRATLAPVVRGRGPELALVGVTMIWGFTFLIVHVAMREAGALSFVGLRFLCAAAAVTLVLRPRWRATTRQELLAGVSVGALIALGYGLQTAGLRHIDSSTSAFITAAYVPLVPLLQGLVWRRWPSWPVTAGCALAFVGLLLVAGPGASWQATGAGELMTLASALAIALEVLVIGFWAGRVDLRRMTVLQLASAGLLSLLAMPLAGERWAAPSPLWLSAAVGLGLASALIQWTMNWAQQWVAPARATVLYAAEPVWAGLIGWLAGERLGAGAIGGGGLIVAGVLVSSRAETQAPDVDGLGLPAAPVTVAERDSRVGP</sequence>
<keyword evidence="3 6" id="KW-0812">Transmembrane</keyword>
<keyword evidence="4 6" id="KW-1133">Transmembrane helix</keyword>
<gene>
    <name evidence="8" type="ORF">AACH11_13410</name>
</gene>
<evidence type="ECO:0000259" key="7">
    <source>
        <dbReference type="Pfam" id="PF00892"/>
    </source>
</evidence>
<evidence type="ECO:0000256" key="6">
    <source>
        <dbReference type="SAM" id="Phobius"/>
    </source>
</evidence>
<dbReference type="EMBL" id="JBBUTF010000011">
    <property type="protein sequence ID" value="MEK8026963.1"/>
    <property type="molecule type" value="Genomic_DNA"/>
</dbReference>
<feature type="transmembrane region" description="Helical" evidence="6">
    <location>
        <begin position="185"/>
        <end position="206"/>
    </location>
</feature>
<comment type="caution">
    <text evidence="8">The sequence shown here is derived from an EMBL/GenBank/DDBJ whole genome shotgun (WGS) entry which is preliminary data.</text>
</comment>
<feature type="transmembrane region" description="Helical" evidence="6">
    <location>
        <begin position="44"/>
        <end position="63"/>
    </location>
</feature>
<evidence type="ECO:0000256" key="3">
    <source>
        <dbReference type="ARBA" id="ARBA00022692"/>
    </source>
</evidence>
<keyword evidence="2" id="KW-1003">Cell membrane</keyword>
<evidence type="ECO:0000256" key="5">
    <source>
        <dbReference type="ARBA" id="ARBA00023136"/>
    </source>
</evidence>
<dbReference type="InterPro" id="IPR037185">
    <property type="entry name" value="EmrE-like"/>
</dbReference>
<dbReference type="Pfam" id="PF00892">
    <property type="entry name" value="EamA"/>
    <property type="match status" value="2"/>
</dbReference>
<dbReference type="RefSeq" id="WP_341374746.1">
    <property type="nucleotide sequence ID" value="NZ_JBBUTF010000011.1"/>
</dbReference>
<feature type="transmembrane region" description="Helical" evidence="6">
    <location>
        <begin position="100"/>
        <end position="117"/>
    </location>
</feature>
<feature type="transmembrane region" description="Helical" evidence="6">
    <location>
        <begin position="213"/>
        <end position="232"/>
    </location>
</feature>
<dbReference type="Proteomes" id="UP001368500">
    <property type="component" value="Unassembled WGS sequence"/>
</dbReference>
<comment type="subcellular location">
    <subcellularLocation>
        <location evidence="1">Cell membrane</location>
        <topology evidence="1">Multi-pass membrane protein</topology>
    </subcellularLocation>
</comment>
<feature type="transmembrane region" description="Helical" evidence="6">
    <location>
        <begin position="69"/>
        <end position="88"/>
    </location>
</feature>
<reference evidence="8 9" key="1">
    <citation type="submission" date="2024-04" db="EMBL/GenBank/DDBJ databases">
        <title>Novel species of the genus Ideonella isolated from streams.</title>
        <authorList>
            <person name="Lu H."/>
        </authorList>
    </citation>
    <scope>NUCLEOTIDE SEQUENCE [LARGE SCALE GENOMIC DNA]</scope>
    <source>
        <strain evidence="8 9">BYS139W</strain>
    </source>
</reference>